<evidence type="ECO:0000313" key="2">
    <source>
        <dbReference type="EMBL" id="CAG9837513.1"/>
    </source>
</evidence>
<dbReference type="AlphaFoldDB" id="A0A9N9XFE9"/>
<proteinExistence type="predicted"/>
<feature type="compositionally biased region" description="Polar residues" evidence="1">
    <location>
        <begin position="98"/>
        <end position="108"/>
    </location>
</feature>
<keyword evidence="3" id="KW-1185">Reference proteome</keyword>
<feature type="region of interest" description="Disordered" evidence="1">
    <location>
        <begin position="36"/>
        <end position="122"/>
    </location>
</feature>
<dbReference type="Proteomes" id="UP001153709">
    <property type="component" value="Chromosome 7"/>
</dbReference>
<name>A0A9N9XFE9_DIABA</name>
<evidence type="ECO:0000313" key="3">
    <source>
        <dbReference type="Proteomes" id="UP001153709"/>
    </source>
</evidence>
<sequence length="284" mass="31094">MADYEKQFQEDLERAQALSLESLALEQFKTKKLQELNRSATTINVSTRPKLTSVTRAASMNETDSGQIRYDRQQSKSRPRPGVQSSSGNSLLAPPPSSQRKNSTSNDPDTPDLISFSSPPATTSTSNDIIDFCKQQNYNQQLVLSSSMLQQQPSHFKFWPQMAMTPPTPTFASNIPHPPQGLIYPNGSYYPPINRVQYSLNNTNSPVVPPTPWTSASTPSSINARTPSSVGSQLSSAASTPNSGISTPVQQHSPSPNIGSSLHRPSSIPQMQVRIYADLFVRSQ</sequence>
<dbReference type="OrthoDB" id="67688at2759"/>
<dbReference type="EMBL" id="OU898282">
    <property type="protein sequence ID" value="CAG9837513.1"/>
    <property type="molecule type" value="Genomic_DNA"/>
</dbReference>
<organism evidence="2 3">
    <name type="scientific">Diabrotica balteata</name>
    <name type="common">Banded cucumber beetle</name>
    <dbReference type="NCBI Taxonomy" id="107213"/>
    <lineage>
        <taxon>Eukaryota</taxon>
        <taxon>Metazoa</taxon>
        <taxon>Ecdysozoa</taxon>
        <taxon>Arthropoda</taxon>
        <taxon>Hexapoda</taxon>
        <taxon>Insecta</taxon>
        <taxon>Pterygota</taxon>
        <taxon>Neoptera</taxon>
        <taxon>Endopterygota</taxon>
        <taxon>Coleoptera</taxon>
        <taxon>Polyphaga</taxon>
        <taxon>Cucujiformia</taxon>
        <taxon>Chrysomeloidea</taxon>
        <taxon>Chrysomelidae</taxon>
        <taxon>Galerucinae</taxon>
        <taxon>Diabroticina</taxon>
        <taxon>Diabroticites</taxon>
        <taxon>Diabrotica</taxon>
    </lineage>
</organism>
<gene>
    <name evidence="2" type="ORF">DIABBA_LOCUS10484</name>
</gene>
<evidence type="ECO:0000256" key="1">
    <source>
        <dbReference type="SAM" id="MobiDB-lite"/>
    </source>
</evidence>
<reference evidence="2" key="1">
    <citation type="submission" date="2022-01" db="EMBL/GenBank/DDBJ databases">
        <authorList>
            <person name="King R."/>
        </authorList>
    </citation>
    <scope>NUCLEOTIDE SEQUENCE</scope>
</reference>
<protein>
    <submittedName>
        <fullName evidence="2">Uncharacterized protein</fullName>
    </submittedName>
</protein>
<feature type="compositionally biased region" description="Polar residues" evidence="1">
    <location>
        <begin position="240"/>
        <end position="266"/>
    </location>
</feature>
<feature type="region of interest" description="Disordered" evidence="1">
    <location>
        <begin position="209"/>
        <end position="266"/>
    </location>
</feature>
<accession>A0A9N9XFE9</accession>
<feature type="compositionally biased region" description="Polar residues" evidence="1">
    <location>
        <begin position="36"/>
        <end position="66"/>
    </location>
</feature>
<feature type="compositionally biased region" description="Low complexity" evidence="1">
    <location>
        <begin position="228"/>
        <end position="239"/>
    </location>
</feature>